<evidence type="ECO:0000256" key="1">
    <source>
        <dbReference type="SAM" id="MobiDB-lite"/>
    </source>
</evidence>
<protein>
    <recommendedName>
        <fullName evidence="6">Gram-positive cocci surface proteins LPxTG domain-containing protein</fullName>
    </recommendedName>
</protein>
<feature type="compositionally biased region" description="Low complexity" evidence="1">
    <location>
        <begin position="88"/>
        <end position="97"/>
    </location>
</feature>
<keyword evidence="2" id="KW-1133">Transmembrane helix</keyword>
<dbReference type="EMBL" id="JBJDQH010000013">
    <property type="protein sequence ID" value="MFK4270106.1"/>
    <property type="molecule type" value="Genomic_DNA"/>
</dbReference>
<feature type="compositionally biased region" description="Basic and acidic residues" evidence="1">
    <location>
        <begin position="71"/>
        <end position="81"/>
    </location>
</feature>
<reference evidence="4 5" key="1">
    <citation type="submission" date="2024-11" db="EMBL/GenBank/DDBJ databases">
        <title>The Natural Products Discovery Center: Release of the First 8490 Sequenced Strains for Exploring Actinobacteria Biosynthetic Diversity.</title>
        <authorList>
            <person name="Kalkreuter E."/>
            <person name="Kautsar S.A."/>
            <person name="Yang D."/>
            <person name="Bader C.D."/>
            <person name="Teijaro C.N."/>
            <person name="Fluegel L."/>
            <person name="Davis C.M."/>
            <person name="Simpson J.R."/>
            <person name="Lauterbach L."/>
            <person name="Steele A.D."/>
            <person name="Gui C."/>
            <person name="Meng S."/>
            <person name="Li G."/>
            <person name="Viehrig K."/>
            <person name="Ye F."/>
            <person name="Su P."/>
            <person name="Kiefer A.F."/>
            <person name="Nichols A."/>
            <person name="Cepeda A.J."/>
            <person name="Yan W."/>
            <person name="Fan B."/>
            <person name="Jiang Y."/>
            <person name="Adhikari A."/>
            <person name="Zheng C.-J."/>
            <person name="Schuster L."/>
            <person name="Cowan T.M."/>
            <person name="Smanski M.J."/>
            <person name="Chevrette M.G."/>
            <person name="De Carvalho L.P.S."/>
            <person name="Shen B."/>
        </authorList>
    </citation>
    <scope>NUCLEOTIDE SEQUENCE [LARGE SCALE GENOMIC DNA]</scope>
    <source>
        <strain evidence="4 5">NPDC020863</strain>
    </source>
</reference>
<name>A0ABW8LW09_9ACTN</name>
<sequence>MRPALRRLRTLPAVLVMAGVALPAVPVVARADDNDELAGTRAGEGRAHPGRTDEPDAAPPAASVGPAPSRRAGEGAGEPREGRRKQGQRTPTQGPQGSYEDAYDPSDAARTDAVPTGRTLRVLPLGTGLALMGLGLGLAFLGLRLRRQ</sequence>
<gene>
    <name evidence="4" type="ORF">ACI2L5_35000</name>
</gene>
<feature type="transmembrane region" description="Helical" evidence="2">
    <location>
        <begin position="122"/>
        <end position="143"/>
    </location>
</feature>
<dbReference type="Proteomes" id="UP001620295">
    <property type="component" value="Unassembled WGS sequence"/>
</dbReference>
<keyword evidence="5" id="KW-1185">Reference proteome</keyword>
<dbReference type="RefSeq" id="WP_358637849.1">
    <property type="nucleotide sequence ID" value="NZ_JBFACG010000012.1"/>
</dbReference>
<keyword evidence="2" id="KW-0472">Membrane</keyword>
<feature type="compositionally biased region" description="Low complexity" evidence="1">
    <location>
        <begin position="59"/>
        <end position="70"/>
    </location>
</feature>
<feature type="compositionally biased region" description="Basic and acidic residues" evidence="1">
    <location>
        <begin position="43"/>
        <end position="54"/>
    </location>
</feature>
<evidence type="ECO:0008006" key="6">
    <source>
        <dbReference type="Google" id="ProtNLM"/>
    </source>
</evidence>
<comment type="caution">
    <text evidence="4">The sequence shown here is derived from an EMBL/GenBank/DDBJ whole genome shotgun (WGS) entry which is preliminary data.</text>
</comment>
<keyword evidence="3" id="KW-0732">Signal</keyword>
<evidence type="ECO:0000313" key="4">
    <source>
        <dbReference type="EMBL" id="MFK4270106.1"/>
    </source>
</evidence>
<feature type="signal peptide" evidence="3">
    <location>
        <begin position="1"/>
        <end position="31"/>
    </location>
</feature>
<feature type="chain" id="PRO_5045301997" description="Gram-positive cocci surface proteins LPxTG domain-containing protein" evidence="3">
    <location>
        <begin position="32"/>
        <end position="148"/>
    </location>
</feature>
<keyword evidence="2" id="KW-0812">Transmembrane</keyword>
<proteinExistence type="predicted"/>
<feature type="region of interest" description="Disordered" evidence="1">
    <location>
        <begin position="35"/>
        <end position="113"/>
    </location>
</feature>
<organism evidence="4 5">
    <name type="scientific">Streptomyces milbemycinicus</name>
    <dbReference type="NCBI Taxonomy" id="476552"/>
    <lineage>
        <taxon>Bacteria</taxon>
        <taxon>Bacillati</taxon>
        <taxon>Actinomycetota</taxon>
        <taxon>Actinomycetes</taxon>
        <taxon>Kitasatosporales</taxon>
        <taxon>Streptomycetaceae</taxon>
        <taxon>Streptomyces</taxon>
    </lineage>
</organism>
<evidence type="ECO:0000256" key="3">
    <source>
        <dbReference type="SAM" id="SignalP"/>
    </source>
</evidence>
<accession>A0ABW8LW09</accession>
<evidence type="ECO:0000256" key="2">
    <source>
        <dbReference type="SAM" id="Phobius"/>
    </source>
</evidence>
<evidence type="ECO:0000313" key="5">
    <source>
        <dbReference type="Proteomes" id="UP001620295"/>
    </source>
</evidence>